<evidence type="ECO:0000313" key="8">
    <source>
        <dbReference type="EMBL" id="MCC2137808.1"/>
    </source>
</evidence>
<dbReference type="SUPFAM" id="SSF53850">
    <property type="entry name" value="Periplasmic binding protein-like II"/>
    <property type="match status" value="1"/>
</dbReference>
<comment type="caution">
    <text evidence="8">The sequence shown here is derived from an EMBL/GenBank/DDBJ whole genome shotgun (WGS) entry which is preliminary data.</text>
</comment>
<evidence type="ECO:0000256" key="5">
    <source>
        <dbReference type="ARBA" id="ARBA00023288"/>
    </source>
</evidence>
<dbReference type="PROSITE" id="PS51257">
    <property type="entry name" value="PROKAR_LIPOPROTEIN"/>
    <property type="match status" value="1"/>
</dbReference>
<feature type="compositionally biased region" description="Low complexity" evidence="6">
    <location>
        <begin position="31"/>
        <end position="41"/>
    </location>
</feature>
<dbReference type="EMBL" id="JAJEQC010000016">
    <property type="protein sequence ID" value="MCC2137808.1"/>
    <property type="molecule type" value="Genomic_DNA"/>
</dbReference>
<evidence type="ECO:0000256" key="6">
    <source>
        <dbReference type="SAM" id="MobiDB-lite"/>
    </source>
</evidence>
<feature type="region of interest" description="Disordered" evidence="6">
    <location>
        <begin position="28"/>
        <end position="51"/>
    </location>
</feature>
<evidence type="ECO:0000256" key="7">
    <source>
        <dbReference type="SAM" id="SignalP"/>
    </source>
</evidence>
<organism evidence="8 9">
    <name type="scientific">Hominenteromicrobium mulieris</name>
    <dbReference type="NCBI Taxonomy" id="2885357"/>
    <lineage>
        <taxon>Bacteria</taxon>
        <taxon>Bacillati</taxon>
        <taxon>Bacillota</taxon>
        <taxon>Clostridia</taxon>
        <taxon>Eubacteriales</taxon>
        <taxon>Oscillospiraceae</taxon>
        <taxon>Hominenteromicrobium</taxon>
    </lineage>
</organism>
<name>A0AAE3DID3_9FIRM</name>
<feature type="signal peptide" evidence="7">
    <location>
        <begin position="1"/>
        <end position="23"/>
    </location>
</feature>
<keyword evidence="2 7" id="KW-0732">Signal</keyword>
<evidence type="ECO:0000256" key="1">
    <source>
        <dbReference type="ARBA" id="ARBA00022475"/>
    </source>
</evidence>
<evidence type="ECO:0000256" key="4">
    <source>
        <dbReference type="ARBA" id="ARBA00023139"/>
    </source>
</evidence>
<protein>
    <submittedName>
        <fullName evidence="8">Extracellular solute-binding protein</fullName>
    </submittedName>
</protein>
<feature type="chain" id="PRO_5042278644" evidence="7">
    <location>
        <begin position="24"/>
        <end position="553"/>
    </location>
</feature>
<proteinExistence type="predicted"/>
<dbReference type="AlphaFoldDB" id="A0AAE3DID3"/>
<reference evidence="8" key="1">
    <citation type="submission" date="2021-10" db="EMBL/GenBank/DDBJ databases">
        <title>Anaerobic single-cell dispensing facilitates the cultivation of human gut bacteria.</title>
        <authorList>
            <person name="Afrizal A."/>
        </authorList>
    </citation>
    <scope>NUCLEOTIDE SEQUENCE</scope>
    <source>
        <strain evidence="8">CLA-AA-H250</strain>
    </source>
</reference>
<evidence type="ECO:0000256" key="3">
    <source>
        <dbReference type="ARBA" id="ARBA00023136"/>
    </source>
</evidence>
<dbReference type="Pfam" id="PF01547">
    <property type="entry name" value="SBP_bac_1"/>
    <property type="match status" value="1"/>
</dbReference>
<keyword evidence="1" id="KW-1003">Cell membrane</keyword>
<keyword evidence="9" id="KW-1185">Reference proteome</keyword>
<evidence type="ECO:0000256" key="2">
    <source>
        <dbReference type="ARBA" id="ARBA00022729"/>
    </source>
</evidence>
<keyword evidence="4" id="KW-0564">Palmitate</keyword>
<keyword evidence="5" id="KW-0449">Lipoprotein</keyword>
<dbReference type="InterPro" id="IPR050490">
    <property type="entry name" value="Bact_solute-bd_prot1"/>
</dbReference>
<keyword evidence="3" id="KW-0472">Membrane</keyword>
<gene>
    <name evidence="8" type="ORF">LKD31_12430</name>
</gene>
<dbReference type="RefSeq" id="WP_308449948.1">
    <property type="nucleotide sequence ID" value="NZ_JAJEQC010000016.1"/>
</dbReference>
<evidence type="ECO:0000313" key="9">
    <source>
        <dbReference type="Proteomes" id="UP001199424"/>
    </source>
</evidence>
<accession>A0AAE3DID3</accession>
<dbReference type="Proteomes" id="UP001199424">
    <property type="component" value="Unassembled WGS sequence"/>
</dbReference>
<dbReference type="Gene3D" id="3.40.190.10">
    <property type="entry name" value="Periplasmic binding protein-like II"/>
    <property type="match status" value="2"/>
</dbReference>
<dbReference type="InterPro" id="IPR006059">
    <property type="entry name" value="SBP"/>
</dbReference>
<sequence length="553" mass="62171">MKEKWTKLGKSLICLALVTSMLAGCGGGGKSSSSSEKQTSGGTSGEVAAGDDNFNETGLPIVKEPVELTFLYVKGANTMDFKDNAMFQQMEKDTNVKINWQYAGDADWSEQKSLLLASGDLPDVFFGDNALKDNDIATNLDMFIPLEDYVEKYCPNIKAAWEAEPTMRQMVTNPDGHIYTLPGKKPLRPKGCDTPFINKAWLDRLGLEMPTTVDEWYEVLKAFKEQDANGNGDPNDEIPLTGSAKTNLFDWIRYINPWGLTDSLQENFLALDQETLKPVFIPADERYKEAVAFFHKLYAEGIMDPEFITQDGSMSDAKMKNADVSLVGTGIAWETSSATQPHSDEYVPMLPLAGPNGDRYIRGNDEIIIYHRNEYTITTACEHPEVAMRWADYFSTDDISVQSYWGPYGVALNKDEDGNITFLDPPEGKNGDQWYWEITPRDYGPKYVTPEFEAKITLPENSGDGAKLKEDEMMKEFVAKPYPVVNYTAEQSEEISSLTVDIYKYVNETWASWIVNGGIDEQWDAYVDQLNQMGLERLMEIYQEALDVYNNAA</sequence>
<dbReference type="PANTHER" id="PTHR43649">
    <property type="entry name" value="ARABINOSE-BINDING PROTEIN-RELATED"/>
    <property type="match status" value="1"/>
</dbReference>
<dbReference type="PANTHER" id="PTHR43649:SF33">
    <property type="entry name" value="POLYGALACTURONAN_RHAMNOGALACTURONAN-BINDING PROTEIN YTCQ"/>
    <property type="match status" value="1"/>
</dbReference>